<dbReference type="PANTHER" id="PTHR47843:SF2">
    <property type="entry name" value="BTB DOMAIN-CONTAINING PROTEIN"/>
    <property type="match status" value="1"/>
</dbReference>
<sequence>MDNENEQNRLQKKEKALHELLTSSLVDMYIGPESTHWTIHERLLTYHSPILASTFYGDDDNEPSGIQKRGNKSYGLPEEDDLTFELFVSWLYSRTLQPPKVEKDIGPLLDLYLLSEKLQIERLSLEIVELVREYYHSTSTYPGLRRVQYIYAETDEDNAMREMMVSSIARQLTTGDKIPLHWATALKRNGQLAVDIIRSIQQWHIEERSIPDVRDGSQARGRTSNGGAFSAVVREGDSLDTTTAETIDTNLGVESVQSAEGINAREQDNESQSEGADNEVEDERAKSSDEDLHQLRPYMESPSNEDEYEEHDDDDDADDKEEEGEEEYKQESTKFQVSNPLPPTSTDMNSCSTVLPPPTSNVLTRTLSDLDYNSVAGTDTDICQANGTVQPSTPLDMSRSNKKPDSLSNSKFNESPTWTSHATGKNGDLSRDAKSPSSTTTSRLLARAPRAEFLFLAAAWLVYFVYAIAALGLFEKGLSLGLGMREVPKRLLGSDGSSSSDLGLTARAAGWFGSIFHHDRPVIGLGRGQYDYGTGNWFANWASSTSPRVRGMAHRSAGRWS</sequence>
<name>A0A438MZA4_EXOME</name>
<feature type="transmembrane region" description="Helical" evidence="2">
    <location>
        <begin position="453"/>
        <end position="474"/>
    </location>
</feature>
<feature type="region of interest" description="Disordered" evidence="1">
    <location>
        <begin position="211"/>
        <end position="359"/>
    </location>
</feature>
<dbReference type="AlphaFoldDB" id="A0A438MZA4"/>
<reference evidence="3 4" key="1">
    <citation type="submission" date="2017-03" db="EMBL/GenBank/DDBJ databases">
        <title>Genomes of endolithic fungi from Antarctica.</title>
        <authorList>
            <person name="Coleine C."/>
            <person name="Masonjones S."/>
            <person name="Stajich J.E."/>
        </authorList>
    </citation>
    <scope>NUCLEOTIDE SEQUENCE [LARGE SCALE GENOMIC DNA]</scope>
    <source>
        <strain evidence="3 4">CCFEE 6314</strain>
    </source>
</reference>
<dbReference type="Proteomes" id="UP000288859">
    <property type="component" value="Unassembled WGS sequence"/>
</dbReference>
<feature type="compositionally biased region" description="Polar residues" evidence="1">
    <location>
        <begin position="333"/>
        <end position="353"/>
    </location>
</feature>
<proteinExistence type="predicted"/>
<dbReference type="VEuPathDB" id="FungiDB:PV10_06784"/>
<protein>
    <recommendedName>
        <fullName evidence="5">BTB domain-containing protein</fullName>
    </recommendedName>
</protein>
<evidence type="ECO:0000256" key="1">
    <source>
        <dbReference type="SAM" id="MobiDB-lite"/>
    </source>
</evidence>
<evidence type="ECO:0000313" key="3">
    <source>
        <dbReference type="EMBL" id="RVX68432.1"/>
    </source>
</evidence>
<keyword evidence="2" id="KW-1133">Transmembrane helix</keyword>
<dbReference type="PANTHER" id="PTHR47843">
    <property type="entry name" value="BTB DOMAIN-CONTAINING PROTEIN-RELATED"/>
    <property type="match status" value="1"/>
</dbReference>
<feature type="compositionally biased region" description="Acidic residues" evidence="1">
    <location>
        <begin position="303"/>
        <end position="326"/>
    </location>
</feature>
<evidence type="ECO:0008006" key="5">
    <source>
        <dbReference type="Google" id="ProtNLM"/>
    </source>
</evidence>
<keyword evidence="2" id="KW-0812">Transmembrane</keyword>
<feature type="region of interest" description="Disordered" evidence="1">
    <location>
        <begin position="378"/>
        <end position="438"/>
    </location>
</feature>
<dbReference type="InterPro" id="IPR011333">
    <property type="entry name" value="SKP1/BTB/POZ_sf"/>
</dbReference>
<feature type="compositionally biased region" description="Polar residues" evidence="1">
    <location>
        <begin position="378"/>
        <end position="395"/>
    </location>
</feature>
<feature type="compositionally biased region" description="Basic and acidic residues" evidence="1">
    <location>
        <begin position="283"/>
        <end position="294"/>
    </location>
</feature>
<evidence type="ECO:0000313" key="4">
    <source>
        <dbReference type="Proteomes" id="UP000288859"/>
    </source>
</evidence>
<feature type="compositionally biased region" description="Polar residues" evidence="1">
    <location>
        <begin position="406"/>
        <end position="423"/>
    </location>
</feature>
<dbReference type="OrthoDB" id="1022638at2759"/>
<keyword evidence="2" id="KW-0472">Membrane</keyword>
<organism evidence="3 4">
    <name type="scientific">Exophiala mesophila</name>
    <name type="common">Black yeast-like fungus</name>
    <dbReference type="NCBI Taxonomy" id="212818"/>
    <lineage>
        <taxon>Eukaryota</taxon>
        <taxon>Fungi</taxon>
        <taxon>Dikarya</taxon>
        <taxon>Ascomycota</taxon>
        <taxon>Pezizomycotina</taxon>
        <taxon>Eurotiomycetes</taxon>
        <taxon>Chaetothyriomycetidae</taxon>
        <taxon>Chaetothyriales</taxon>
        <taxon>Herpotrichiellaceae</taxon>
        <taxon>Exophiala</taxon>
    </lineage>
</organism>
<comment type="caution">
    <text evidence="3">The sequence shown here is derived from an EMBL/GenBank/DDBJ whole genome shotgun (WGS) entry which is preliminary data.</text>
</comment>
<gene>
    <name evidence="3" type="ORF">B0A52_07432</name>
</gene>
<dbReference type="Gene3D" id="3.30.710.10">
    <property type="entry name" value="Potassium Channel Kv1.1, Chain A"/>
    <property type="match status" value="1"/>
</dbReference>
<dbReference type="EMBL" id="NAJM01000038">
    <property type="protein sequence ID" value="RVX68432.1"/>
    <property type="molecule type" value="Genomic_DNA"/>
</dbReference>
<feature type="compositionally biased region" description="Polar residues" evidence="1">
    <location>
        <begin position="239"/>
        <end position="249"/>
    </location>
</feature>
<evidence type="ECO:0000256" key="2">
    <source>
        <dbReference type="SAM" id="Phobius"/>
    </source>
</evidence>
<accession>A0A438MZA4</accession>